<dbReference type="EMBL" id="CAJHJT010000012">
    <property type="protein sequence ID" value="CAD6999612.1"/>
    <property type="molecule type" value="Genomic_DNA"/>
</dbReference>
<evidence type="ECO:0000313" key="1">
    <source>
        <dbReference type="EMBL" id="CAD6999612.1"/>
    </source>
</evidence>
<organism evidence="1 2">
    <name type="scientific">Ceratitis capitata</name>
    <name type="common">Mediterranean fruit fly</name>
    <name type="synonym">Tephritis capitata</name>
    <dbReference type="NCBI Taxonomy" id="7213"/>
    <lineage>
        <taxon>Eukaryota</taxon>
        <taxon>Metazoa</taxon>
        <taxon>Ecdysozoa</taxon>
        <taxon>Arthropoda</taxon>
        <taxon>Hexapoda</taxon>
        <taxon>Insecta</taxon>
        <taxon>Pterygota</taxon>
        <taxon>Neoptera</taxon>
        <taxon>Endopterygota</taxon>
        <taxon>Diptera</taxon>
        <taxon>Brachycera</taxon>
        <taxon>Muscomorpha</taxon>
        <taxon>Tephritoidea</taxon>
        <taxon>Tephritidae</taxon>
        <taxon>Ceratitis</taxon>
        <taxon>Ceratitis</taxon>
    </lineage>
</organism>
<evidence type="ECO:0000313" key="2">
    <source>
        <dbReference type="Proteomes" id="UP000606786"/>
    </source>
</evidence>
<keyword evidence="2" id="KW-1185">Reference proteome</keyword>
<sequence>IKGSSDGSGGGSNRDQLYICAINARQSNLHHHHCQPTSTALVPIDAGSVPLVFRPDWRCSSHYTAALKLSSVDGSGKSVCQDRIGACCQTQPLQRELESQALIKAKMCRSLNV</sequence>
<feature type="non-terminal residue" evidence="1">
    <location>
        <position position="113"/>
    </location>
</feature>
<name>A0A811UK77_CERCA</name>
<reference evidence="1" key="1">
    <citation type="submission" date="2020-11" db="EMBL/GenBank/DDBJ databases">
        <authorList>
            <person name="Whitehead M."/>
        </authorList>
    </citation>
    <scope>NUCLEOTIDE SEQUENCE</scope>
    <source>
        <strain evidence="1">EGII</strain>
    </source>
</reference>
<proteinExistence type="predicted"/>
<gene>
    <name evidence="1" type="ORF">CCAP1982_LOCUS8135</name>
</gene>
<comment type="caution">
    <text evidence="1">The sequence shown here is derived from an EMBL/GenBank/DDBJ whole genome shotgun (WGS) entry which is preliminary data.</text>
</comment>
<dbReference type="Proteomes" id="UP000606786">
    <property type="component" value="Unassembled WGS sequence"/>
</dbReference>
<accession>A0A811UK77</accession>
<protein>
    <submittedName>
        <fullName evidence="1">(Mediterranean fruit fly) hypothetical protein</fullName>
    </submittedName>
</protein>
<dbReference type="AlphaFoldDB" id="A0A811UK77"/>